<feature type="compositionally biased region" description="Polar residues" evidence="1">
    <location>
        <begin position="112"/>
        <end position="130"/>
    </location>
</feature>
<dbReference type="SMART" id="SM00360">
    <property type="entry name" value="RRM"/>
    <property type="match status" value="1"/>
</dbReference>
<dbReference type="GO" id="GO:0005654">
    <property type="term" value="C:nucleoplasm"/>
    <property type="evidence" value="ECO:0007669"/>
    <property type="project" value="TreeGrafter"/>
</dbReference>
<dbReference type="GO" id="GO:0000398">
    <property type="term" value="P:mRNA splicing, via spliceosome"/>
    <property type="evidence" value="ECO:0007669"/>
    <property type="project" value="TreeGrafter"/>
</dbReference>
<feature type="domain" description="YTH" evidence="2">
    <location>
        <begin position="587"/>
        <end position="791"/>
    </location>
</feature>
<feature type="region of interest" description="Disordered" evidence="1">
    <location>
        <begin position="270"/>
        <end position="313"/>
    </location>
</feature>
<dbReference type="Pfam" id="PF04146">
    <property type="entry name" value="YTH"/>
    <property type="match status" value="1"/>
</dbReference>
<dbReference type="PANTHER" id="PTHR12357">
    <property type="entry name" value="YTH YT521-B HOMOLOGY DOMAIN-CONTAINING"/>
    <property type="match status" value="1"/>
</dbReference>
<feature type="compositionally biased region" description="Acidic residues" evidence="1">
    <location>
        <begin position="704"/>
        <end position="718"/>
    </location>
</feature>
<feature type="region of interest" description="Disordered" evidence="1">
    <location>
        <begin position="428"/>
        <end position="453"/>
    </location>
</feature>
<feature type="region of interest" description="Disordered" evidence="1">
    <location>
        <begin position="224"/>
        <end position="255"/>
    </location>
</feature>
<name>A0A7J6IPC9_COLFN</name>
<organism evidence="3 4">
    <name type="scientific">Colletotrichum fructicola (strain Nara gc5)</name>
    <name type="common">Anthracnose fungus</name>
    <name type="synonym">Colletotrichum gloeosporioides (strain Nara gc5)</name>
    <dbReference type="NCBI Taxonomy" id="1213859"/>
    <lineage>
        <taxon>Eukaryota</taxon>
        <taxon>Fungi</taxon>
        <taxon>Dikarya</taxon>
        <taxon>Ascomycota</taxon>
        <taxon>Pezizomycotina</taxon>
        <taxon>Sordariomycetes</taxon>
        <taxon>Hypocreomycetidae</taxon>
        <taxon>Glomerellales</taxon>
        <taxon>Glomerellaceae</taxon>
        <taxon>Colletotrichum</taxon>
        <taxon>Colletotrichum gloeosporioides species complex</taxon>
    </lineage>
</organism>
<feature type="region of interest" description="Disordered" evidence="1">
    <location>
        <begin position="112"/>
        <end position="132"/>
    </location>
</feature>
<feature type="compositionally biased region" description="Low complexity" evidence="1">
    <location>
        <begin position="275"/>
        <end position="313"/>
    </location>
</feature>
<accession>A0A7J6IPC9</accession>
<dbReference type="GeneID" id="43607557"/>
<comment type="caution">
    <text evidence="3">The sequence shown here is derived from an EMBL/GenBank/DDBJ whole genome shotgun (WGS) entry which is preliminary data.</text>
</comment>
<dbReference type="InterPro" id="IPR007275">
    <property type="entry name" value="YTH_domain"/>
</dbReference>
<dbReference type="Gene3D" id="3.30.70.330">
    <property type="match status" value="1"/>
</dbReference>
<evidence type="ECO:0000256" key="1">
    <source>
        <dbReference type="SAM" id="MobiDB-lite"/>
    </source>
</evidence>
<dbReference type="CDD" id="cd00590">
    <property type="entry name" value="RRM_SF"/>
    <property type="match status" value="1"/>
</dbReference>
<dbReference type="Gene3D" id="3.10.590.10">
    <property type="entry name" value="ph1033 like domains"/>
    <property type="match status" value="1"/>
</dbReference>
<dbReference type="InterPro" id="IPR045168">
    <property type="entry name" value="YTH_prot"/>
</dbReference>
<sequence>MAAASIRQNRLRALLERLSRLRLFRHLHLVDLKPTPRRTPLNPLPGPIALISPCQSTVPLAPFSFNSSVWNGTAISASSWRLPSGGDVDAYKLLQSSNLGIGHLPTGNTSPDIPLSYSESSDTLSANSAGKATLASAPRSSGISIEPHFHNSSSRAGFTATYTLGRSEAHIGHNCFAEVCGRRTLESQVAPTTLQMGDVQPPPTATEYPVVESHQGLNAYHQHQQYGPPQHAFSSQLDMAQQPAPGRPGAFNMNGMANALPQASMRHGQYLPAGQQQHQQQQHQQQQHQQQQRFSPAASSPSMMPQMPQMAPQYPGQAAMPMGNPHYYMPQHHQMQHYYASQLSPTQQQARPNMGFYPNQMVMNHPQNSHIPQGYYYPSGPYPNQGQAMPNHMVAAQYLSTTNTAHADPRIVPPINGVDQSNVNVSPNHKLGEDGEGRSGIVRGPPRKPRQSGHAIWIGNLPPQTDLMSLVHHVCKEANGLESLFLISKSNCAFANFKDETTCVTAQQKLHDSKFQSVRLVSRLRKSTVEGATGVTAPTGPSASSGSQTPHDVPVQPTVVEASTEATAPEAAETKPATSVDAAPQKDKFFVLKSLTVEDLELSVRTGIWATQSHNEETLNGAFQSVDNVYLVFSANKSGEYFGYARMTSSINEDPAAAIEFAPKAQSANDTDLPKAIPTEATDYAPKGRIIDDSARGTIFWEAEREDGESGDEEEEQSDVSSRKSWNQEGDGTTNKAWGKPFKLEWLSTARLPFYRTRGLRNPWNSNREVKIARDGTELEPSVGRRLIGLFNRVQSPPNPGAVPAAMRPGMAMIAGYPPMRPQFQQ</sequence>
<gene>
    <name evidence="3" type="ORF">CGGC5_v013771</name>
</gene>
<dbReference type="InParanoid" id="A0A7J6IPC9"/>
<dbReference type="GO" id="GO:0003729">
    <property type="term" value="F:mRNA binding"/>
    <property type="evidence" value="ECO:0007669"/>
    <property type="project" value="TreeGrafter"/>
</dbReference>
<dbReference type="InterPro" id="IPR035979">
    <property type="entry name" value="RBD_domain_sf"/>
</dbReference>
<feature type="compositionally biased region" description="Polar residues" evidence="1">
    <location>
        <begin position="723"/>
        <end position="736"/>
    </location>
</feature>
<keyword evidence="4" id="KW-1185">Reference proteome</keyword>
<dbReference type="InterPro" id="IPR057720">
    <property type="entry name" value="RRM_YTH1"/>
</dbReference>
<feature type="region of interest" description="Disordered" evidence="1">
    <location>
        <begin position="703"/>
        <end position="738"/>
    </location>
</feature>
<dbReference type="PANTHER" id="PTHR12357:SF3">
    <property type="entry name" value="YTH DOMAIN-CONTAINING PROTEIN 1"/>
    <property type="match status" value="1"/>
</dbReference>
<dbReference type="CDD" id="cd21134">
    <property type="entry name" value="YTH"/>
    <property type="match status" value="1"/>
</dbReference>
<reference evidence="3 4" key="1">
    <citation type="submission" date="2012-08" db="EMBL/GenBank/DDBJ databases">
        <authorList>
            <person name="Gan P.H.P."/>
            <person name="Ikeda K."/>
            <person name="Irieda H."/>
            <person name="Narusaka M."/>
            <person name="O'Connell R.J."/>
            <person name="Narusaka Y."/>
            <person name="Takano Y."/>
            <person name="Kubo Y."/>
            <person name="Shirasu K."/>
        </authorList>
    </citation>
    <scope>NUCLEOTIDE SEQUENCE [LARGE SCALE GENOMIC DNA]</scope>
    <source>
        <strain evidence="3 4">Nara gc5</strain>
    </source>
</reference>
<dbReference type="SUPFAM" id="SSF54928">
    <property type="entry name" value="RNA-binding domain, RBD"/>
    <property type="match status" value="1"/>
</dbReference>
<feature type="region of interest" description="Disordered" evidence="1">
    <location>
        <begin position="529"/>
        <end position="554"/>
    </location>
</feature>
<dbReference type="InterPro" id="IPR012677">
    <property type="entry name" value="Nucleotide-bd_a/b_plait_sf"/>
</dbReference>
<evidence type="ECO:0000259" key="2">
    <source>
        <dbReference type="PROSITE" id="PS50882"/>
    </source>
</evidence>
<dbReference type="OrthoDB" id="306690at2759"/>
<feature type="compositionally biased region" description="Polar residues" evidence="1">
    <location>
        <begin position="539"/>
        <end position="550"/>
    </location>
</feature>
<dbReference type="PROSITE" id="PS50882">
    <property type="entry name" value="YTH"/>
    <property type="match status" value="1"/>
</dbReference>
<proteinExistence type="predicted"/>
<dbReference type="InterPro" id="IPR000504">
    <property type="entry name" value="RRM_dom"/>
</dbReference>
<dbReference type="GO" id="GO:1990247">
    <property type="term" value="F:N6-methyladenosine-containing RNA reader activity"/>
    <property type="evidence" value="ECO:0007669"/>
    <property type="project" value="TreeGrafter"/>
</dbReference>
<evidence type="ECO:0000313" key="3">
    <source>
        <dbReference type="EMBL" id="KAF4478125.1"/>
    </source>
</evidence>
<dbReference type="RefSeq" id="XP_031879820.2">
    <property type="nucleotide sequence ID" value="XM_032023379.2"/>
</dbReference>
<dbReference type="Pfam" id="PF25701">
    <property type="entry name" value="RRM_YTH1"/>
    <property type="match status" value="1"/>
</dbReference>
<dbReference type="EMBL" id="ANPB02000008">
    <property type="protein sequence ID" value="KAF4478125.1"/>
    <property type="molecule type" value="Genomic_DNA"/>
</dbReference>
<dbReference type="Proteomes" id="UP000011096">
    <property type="component" value="Unassembled WGS sequence"/>
</dbReference>
<dbReference type="AlphaFoldDB" id="A0A7J6IPC9"/>
<protein>
    <submittedName>
        <fullName evidence="3">Zinc finger CCCH domain-containing protein 45</fullName>
    </submittedName>
</protein>
<evidence type="ECO:0000313" key="4">
    <source>
        <dbReference type="Proteomes" id="UP000011096"/>
    </source>
</evidence>
<reference evidence="3 4" key="2">
    <citation type="submission" date="2020-04" db="EMBL/GenBank/DDBJ databases">
        <title>Genome sequencing and assembly of multiple isolates from the Colletotrichum gloeosporioides species complex.</title>
        <authorList>
            <person name="Gan P."/>
            <person name="Shirasu K."/>
        </authorList>
    </citation>
    <scope>NUCLEOTIDE SEQUENCE [LARGE SCALE GENOMIC DNA]</scope>
    <source>
        <strain evidence="3 4">Nara gc5</strain>
    </source>
</reference>
<dbReference type="GO" id="GO:0000381">
    <property type="term" value="P:regulation of alternative mRNA splicing, via spliceosome"/>
    <property type="evidence" value="ECO:0007669"/>
    <property type="project" value="TreeGrafter"/>
</dbReference>